<accession>A0ABV0N4H3</accession>
<dbReference type="Proteomes" id="UP001476798">
    <property type="component" value="Unassembled WGS sequence"/>
</dbReference>
<dbReference type="EMBL" id="JAHRIO010023270">
    <property type="protein sequence ID" value="MEQ2166295.1"/>
    <property type="molecule type" value="Genomic_DNA"/>
</dbReference>
<name>A0ABV0N4H3_9TELE</name>
<gene>
    <name evidence="1" type="ORF">GOODEAATRI_026453</name>
</gene>
<evidence type="ECO:0000313" key="1">
    <source>
        <dbReference type="EMBL" id="MEQ2166295.1"/>
    </source>
</evidence>
<reference evidence="1 2" key="1">
    <citation type="submission" date="2021-06" db="EMBL/GenBank/DDBJ databases">
        <authorList>
            <person name="Palmer J.M."/>
        </authorList>
    </citation>
    <scope>NUCLEOTIDE SEQUENCE [LARGE SCALE GENOMIC DNA]</scope>
    <source>
        <strain evidence="1 2">GA_2019</strain>
        <tissue evidence="1">Muscle</tissue>
    </source>
</reference>
<proteinExistence type="predicted"/>
<organism evidence="1 2">
    <name type="scientific">Goodea atripinnis</name>
    <dbReference type="NCBI Taxonomy" id="208336"/>
    <lineage>
        <taxon>Eukaryota</taxon>
        <taxon>Metazoa</taxon>
        <taxon>Chordata</taxon>
        <taxon>Craniata</taxon>
        <taxon>Vertebrata</taxon>
        <taxon>Euteleostomi</taxon>
        <taxon>Actinopterygii</taxon>
        <taxon>Neopterygii</taxon>
        <taxon>Teleostei</taxon>
        <taxon>Neoteleostei</taxon>
        <taxon>Acanthomorphata</taxon>
        <taxon>Ovalentaria</taxon>
        <taxon>Atherinomorphae</taxon>
        <taxon>Cyprinodontiformes</taxon>
        <taxon>Goodeidae</taxon>
        <taxon>Goodea</taxon>
    </lineage>
</organism>
<comment type="caution">
    <text evidence="1">The sequence shown here is derived from an EMBL/GenBank/DDBJ whole genome shotgun (WGS) entry which is preliminary data.</text>
</comment>
<sequence length="103" mass="11367">MAYTIVGKIVDFIIVQQTIIGILHIENKPEKVIAKEADCPQNVVDKVWTAACVCTLRTNPHRHGVIKINRNKHLKFTILPKIFAHPSKSLSSGVPITSMANGV</sequence>
<protein>
    <submittedName>
        <fullName evidence="1">Uncharacterized protein</fullName>
    </submittedName>
</protein>
<keyword evidence="2" id="KW-1185">Reference proteome</keyword>
<evidence type="ECO:0000313" key="2">
    <source>
        <dbReference type="Proteomes" id="UP001476798"/>
    </source>
</evidence>